<evidence type="ECO:0000313" key="1">
    <source>
        <dbReference type="EMBL" id="AVY91708.1"/>
    </source>
</evidence>
<sequence>MSYGSQHTYFHPYSSWGWFDQEAHVPSYFRPQYIKYAAPRHSERSSSCKDCFDQNRSGAQPKKKVVKQVYRVKYDGRKKESLDLSSTIKKSITLLKNLAIDGKEVRVPKVKNDLLMSKIEIKLICSIDLPKWQEKKLQKLSVEKLKENGLVWVPKRRIQVQKDDAQASVATKAKERRRFKKQLPSWRFAPNHQNYWSWHHPYSLPMPI</sequence>
<dbReference type="AlphaFoldDB" id="A0A2R4QND4"/>
<organism evidence="1">
    <name type="scientific">Saccharum hybrid cultivar SP80-3280</name>
    <dbReference type="NCBI Taxonomy" id="193079"/>
    <lineage>
        <taxon>Eukaryota</taxon>
        <taxon>Viridiplantae</taxon>
        <taxon>Streptophyta</taxon>
        <taxon>Embryophyta</taxon>
        <taxon>Tracheophyta</taxon>
        <taxon>Spermatophyta</taxon>
        <taxon>Magnoliopsida</taxon>
        <taxon>Liliopsida</taxon>
        <taxon>Poales</taxon>
        <taxon>Poaceae</taxon>
        <taxon>PACMAD clade</taxon>
        <taxon>Panicoideae</taxon>
        <taxon>Andropogonodae</taxon>
        <taxon>Andropogoneae</taxon>
        <taxon>Saccharinae</taxon>
        <taxon>Saccharum</taxon>
        <taxon>Saccharum officinarum species complex</taxon>
    </lineage>
</organism>
<accession>A0A2R4QND4</accession>
<gene>
    <name evidence="1" type="ORF">Shy3280Sca012_004</name>
</gene>
<proteinExistence type="predicted"/>
<reference evidence="1" key="1">
    <citation type="journal article" date="2018" name="Front. Plant Sci.">
        <title>"Targeted Sequencing by Gene Synteny," a New Strategy for Polyploid Species: Sequencing and Physical Structure of a Complex Sugarcane Region.</title>
        <authorList>
            <person name="Mancini M.C."/>
            <person name="Cardoso-Silva C.B."/>
            <person name="Sforca D.A."/>
            <person name="Pereira de Souza A."/>
        </authorList>
    </citation>
    <scope>NUCLEOTIDE SEQUENCE</scope>
    <source>
        <strain evidence="1">Shy3280Sca012</strain>
    </source>
</reference>
<name>A0A2R4QND4_9POAL</name>
<protein>
    <submittedName>
        <fullName evidence="1">Unknow</fullName>
    </submittedName>
</protein>
<dbReference type="EMBL" id="MF737017">
    <property type="protein sequence ID" value="AVY91708.1"/>
    <property type="molecule type" value="Genomic_DNA"/>
</dbReference>